<proteinExistence type="predicted"/>
<name>A0A1X7VN17_AMPQE</name>
<feature type="compositionally biased region" description="Low complexity" evidence="1">
    <location>
        <begin position="47"/>
        <end position="72"/>
    </location>
</feature>
<feature type="region of interest" description="Disordered" evidence="1">
    <location>
        <begin position="46"/>
        <end position="72"/>
    </location>
</feature>
<evidence type="ECO:0000256" key="1">
    <source>
        <dbReference type="SAM" id="MobiDB-lite"/>
    </source>
</evidence>
<dbReference type="InParanoid" id="A0A1X7VN17"/>
<protein>
    <submittedName>
        <fullName evidence="2">Uncharacterized protein</fullName>
    </submittedName>
</protein>
<sequence>MTSLHFVSLSIPRLVLPSRPIIYLKKTGGVGRQSSYSPLRNFLEPTSSLSSSSFSAEHLGSSSSISSSSRGH</sequence>
<dbReference type="EnsemblMetazoa" id="Aqu2.1.41230_001">
    <property type="protein sequence ID" value="Aqu2.1.41230_001"/>
    <property type="gene ID" value="Aqu2.1.41230"/>
</dbReference>
<dbReference type="AlphaFoldDB" id="A0A1X7VN17"/>
<evidence type="ECO:0000313" key="2">
    <source>
        <dbReference type="EnsemblMetazoa" id="Aqu2.1.41230_001"/>
    </source>
</evidence>
<accession>A0A1X7VN17</accession>
<reference evidence="2" key="1">
    <citation type="submission" date="2017-05" db="UniProtKB">
        <authorList>
            <consortium name="EnsemblMetazoa"/>
        </authorList>
    </citation>
    <scope>IDENTIFICATION</scope>
</reference>
<organism evidence="2">
    <name type="scientific">Amphimedon queenslandica</name>
    <name type="common">Sponge</name>
    <dbReference type="NCBI Taxonomy" id="400682"/>
    <lineage>
        <taxon>Eukaryota</taxon>
        <taxon>Metazoa</taxon>
        <taxon>Porifera</taxon>
        <taxon>Demospongiae</taxon>
        <taxon>Heteroscleromorpha</taxon>
        <taxon>Haplosclerida</taxon>
        <taxon>Niphatidae</taxon>
        <taxon>Amphimedon</taxon>
    </lineage>
</organism>